<evidence type="ECO:0000313" key="1">
    <source>
        <dbReference type="EMBL" id="CAG8491245.1"/>
    </source>
</evidence>
<proteinExistence type="predicted"/>
<gene>
    <name evidence="1" type="ORF">FMOSSE_LOCUS3547</name>
</gene>
<evidence type="ECO:0000313" key="2">
    <source>
        <dbReference type="Proteomes" id="UP000789375"/>
    </source>
</evidence>
<protein>
    <submittedName>
        <fullName evidence="1">5917_t:CDS:1</fullName>
    </submittedName>
</protein>
<keyword evidence="2" id="KW-1185">Reference proteome</keyword>
<dbReference type="EMBL" id="CAJVPP010000535">
    <property type="protein sequence ID" value="CAG8491245.1"/>
    <property type="molecule type" value="Genomic_DNA"/>
</dbReference>
<accession>A0A9N8WNF9</accession>
<sequence length="39" mass="4518">MQHLSEVLFLIKNAILAVKVTNSTLADFDYRFEDFNNSI</sequence>
<reference evidence="1" key="1">
    <citation type="submission" date="2021-06" db="EMBL/GenBank/DDBJ databases">
        <authorList>
            <person name="Kallberg Y."/>
            <person name="Tangrot J."/>
            <person name="Rosling A."/>
        </authorList>
    </citation>
    <scope>NUCLEOTIDE SEQUENCE</scope>
    <source>
        <strain evidence="1">87-6 pot B 2015</strain>
    </source>
</reference>
<dbReference type="Proteomes" id="UP000789375">
    <property type="component" value="Unassembled WGS sequence"/>
</dbReference>
<name>A0A9N8WNF9_FUNMO</name>
<organism evidence="1 2">
    <name type="scientific">Funneliformis mosseae</name>
    <name type="common">Endomycorrhizal fungus</name>
    <name type="synonym">Glomus mosseae</name>
    <dbReference type="NCBI Taxonomy" id="27381"/>
    <lineage>
        <taxon>Eukaryota</taxon>
        <taxon>Fungi</taxon>
        <taxon>Fungi incertae sedis</taxon>
        <taxon>Mucoromycota</taxon>
        <taxon>Glomeromycotina</taxon>
        <taxon>Glomeromycetes</taxon>
        <taxon>Glomerales</taxon>
        <taxon>Glomeraceae</taxon>
        <taxon>Funneliformis</taxon>
    </lineage>
</organism>
<dbReference type="AlphaFoldDB" id="A0A9N8WNF9"/>
<comment type="caution">
    <text evidence="1">The sequence shown here is derived from an EMBL/GenBank/DDBJ whole genome shotgun (WGS) entry which is preliminary data.</text>
</comment>